<dbReference type="Proteomes" id="UP000823388">
    <property type="component" value="Chromosome 5K"/>
</dbReference>
<dbReference type="AlphaFoldDB" id="A0A8T0SQI5"/>
<evidence type="ECO:0000313" key="1">
    <source>
        <dbReference type="EMBL" id="KAG2598566.1"/>
    </source>
</evidence>
<dbReference type="EMBL" id="CM029045">
    <property type="protein sequence ID" value="KAG2598566.1"/>
    <property type="molecule type" value="Genomic_DNA"/>
</dbReference>
<gene>
    <name evidence="1" type="ORF">PVAP13_5KG340235</name>
</gene>
<sequence>MLTSLQVRSMPTYVLVICLCRPAYSSTTSLLLSGP</sequence>
<protein>
    <submittedName>
        <fullName evidence="1">Uncharacterized protein</fullName>
    </submittedName>
</protein>
<name>A0A8T0SQI5_PANVG</name>
<reference evidence="1" key="1">
    <citation type="submission" date="2020-05" db="EMBL/GenBank/DDBJ databases">
        <title>WGS assembly of Panicum virgatum.</title>
        <authorList>
            <person name="Lovell J.T."/>
            <person name="Jenkins J."/>
            <person name="Shu S."/>
            <person name="Juenger T.E."/>
            <person name="Schmutz J."/>
        </authorList>
    </citation>
    <scope>NUCLEOTIDE SEQUENCE</scope>
    <source>
        <strain evidence="1">AP13</strain>
    </source>
</reference>
<accession>A0A8T0SQI5</accession>
<comment type="caution">
    <text evidence="1">The sequence shown here is derived from an EMBL/GenBank/DDBJ whole genome shotgun (WGS) entry which is preliminary data.</text>
</comment>
<organism evidence="1 2">
    <name type="scientific">Panicum virgatum</name>
    <name type="common">Blackwell switchgrass</name>
    <dbReference type="NCBI Taxonomy" id="38727"/>
    <lineage>
        <taxon>Eukaryota</taxon>
        <taxon>Viridiplantae</taxon>
        <taxon>Streptophyta</taxon>
        <taxon>Embryophyta</taxon>
        <taxon>Tracheophyta</taxon>
        <taxon>Spermatophyta</taxon>
        <taxon>Magnoliopsida</taxon>
        <taxon>Liliopsida</taxon>
        <taxon>Poales</taxon>
        <taxon>Poaceae</taxon>
        <taxon>PACMAD clade</taxon>
        <taxon>Panicoideae</taxon>
        <taxon>Panicodae</taxon>
        <taxon>Paniceae</taxon>
        <taxon>Panicinae</taxon>
        <taxon>Panicum</taxon>
        <taxon>Panicum sect. Hiantes</taxon>
    </lineage>
</organism>
<keyword evidence="2" id="KW-1185">Reference proteome</keyword>
<proteinExistence type="predicted"/>
<evidence type="ECO:0000313" key="2">
    <source>
        <dbReference type="Proteomes" id="UP000823388"/>
    </source>
</evidence>